<evidence type="ECO:0000313" key="4">
    <source>
        <dbReference type="EMBL" id="AEI49002.1"/>
    </source>
</evidence>
<evidence type="ECO:0000256" key="3">
    <source>
        <dbReference type="RuleBase" id="RU000363"/>
    </source>
</evidence>
<dbReference type="Pfam" id="PF00106">
    <property type="entry name" value="adh_short"/>
    <property type="match status" value="1"/>
</dbReference>
<sequence>MATKQQYALVTGATAGIGYELAKLLAEDGYNLVIVARGQDGLDKTVKDLTEAYNVRVIPTVKDLFDPKAAFELYEFVTFQGIHIDILVNDAGQGQYGEFIHTDIQRELDIIQLNISSLVVLTKLFLKDMVARGNGKILNLASIASKMPGPLQAVYHGTKAFVHSFTEAIREEVKDSGVTVTSLLPGATATDFFNKADMTQAKIVQDGKLSDPAEVAKDGYDALMSGDDMVVSGLSNKMQVAMSNFMPDEMVAANMHKQHTPKEPEEK</sequence>
<name>A0A7U3ZKP3_RUNSL</name>
<dbReference type="EMBL" id="CP002859">
    <property type="protein sequence ID" value="AEI49002.1"/>
    <property type="molecule type" value="Genomic_DNA"/>
</dbReference>
<dbReference type="Proteomes" id="UP000000493">
    <property type="component" value="Chromosome"/>
</dbReference>
<dbReference type="AlphaFoldDB" id="A0A7U3ZKP3"/>
<dbReference type="PANTHER" id="PTHR42901:SF1">
    <property type="entry name" value="ALCOHOL DEHYDROGENASE"/>
    <property type="match status" value="1"/>
</dbReference>
<dbReference type="GO" id="GO:0004303">
    <property type="term" value="F:estradiol 17-beta-dehydrogenase [NAD(P)+] activity"/>
    <property type="evidence" value="ECO:0007669"/>
    <property type="project" value="UniProtKB-EC"/>
</dbReference>
<dbReference type="PANTHER" id="PTHR42901">
    <property type="entry name" value="ALCOHOL DEHYDROGENASE"/>
    <property type="match status" value="1"/>
</dbReference>
<dbReference type="PRINTS" id="PR00081">
    <property type="entry name" value="GDHRDH"/>
</dbReference>
<dbReference type="InterPro" id="IPR036291">
    <property type="entry name" value="NAD(P)-bd_dom_sf"/>
</dbReference>
<evidence type="ECO:0000256" key="1">
    <source>
        <dbReference type="ARBA" id="ARBA00006484"/>
    </source>
</evidence>
<reference evidence="5" key="1">
    <citation type="submission" date="2011-06" db="EMBL/GenBank/DDBJ databases">
        <title>The complete genome of chromosome of Runella slithyformis DSM 19594.</title>
        <authorList>
            <consortium name="US DOE Joint Genome Institute (JGI-PGF)"/>
            <person name="Lucas S."/>
            <person name="Han J."/>
            <person name="Lapidus A."/>
            <person name="Bruce D."/>
            <person name="Goodwin L."/>
            <person name="Pitluck S."/>
            <person name="Peters L."/>
            <person name="Kyrpides N."/>
            <person name="Mavromatis K."/>
            <person name="Ivanova N."/>
            <person name="Ovchinnikova G."/>
            <person name="Zhang X."/>
            <person name="Misra M."/>
            <person name="Detter J.C."/>
            <person name="Tapia R."/>
            <person name="Han C."/>
            <person name="Land M."/>
            <person name="Hauser L."/>
            <person name="Markowitz V."/>
            <person name="Cheng J.-F."/>
            <person name="Hugenholtz P."/>
            <person name="Woyke T."/>
            <person name="Wu D."/>
            <person name="Tindall B."/>
            <person name="Faehrich R."/>
            <person name="Brambilla E."/>
            <person name="Klenk H.-P."/>
            <person name="Eisen J.A."/>
        </authorList>
    </citation>
    <scope>NUCLEOTIDE SEQUENCE [LARGE SCALE GENOMIC DNA]</scope>
    <source>
        <strain evidence="5">ATCC 29530 / DSM 19594 / LMG 11500 / NCIMB 11436 / LSU 4</strain>
    </source>
</reference>
<dbReference type="RefSeq" id="WP_013928311.1">
    <property type="nucleotide sequence ID" value="NC_015703.1"/>
</dbReference>
<organism evidence="4 5">
    <name type="scientific">Runella slithyformis (strain ATCC 29530 / DSM 19594 / LMG 11500 / NCIMB 11436 / LSU 4)</name>
    <dbReference type="NCBI Taxonomy" id="761193"/>
    <lineage>
        <taxon>Bacteria</taxon>
        <taxon>Pseudomonadati</taxon>
        <taxon>Bacteroidota</taxon>
        <taxon>Cytophagia</taxon>
        <taxon>Cytophagales</taxon>
        <taxon>Spirosomataceae</taxon>
        <taxon>Runella</taxon>
    </lineage>
</organism>
<comment type="similarity">
    <text evidence="1 3">Belongs to the short-chain dehydrogenases/reductases (SDR) family.</text>
</comment>
<dbReference type="InterPro" id="IPR002347">
    <property type="entry name" value="SDR_fam"/>
</dbReference>
<keyword evidence="5" id="KW-1185">Reference proteome</keyword>
<protein>
    <submittedName>
        <fullName evidence="4">Estradiol 17-beta-dehydrogenase</fullName>
        <ecNumber evidence="4">1.1.1.62</ecNumber>
    </submittedName>
</protein>
<dbReference type="EC" id="1.1.1.62" evidence="4"/>
<keyword evidence="2 4" id="KW-0560">Oxidoreductase</keyword>
<evidence type="ECO:0000256" key="2">
    <source>
        <dbReference type="ARBA" id="ARBA00023002"/>
    </source>
</evidence>
<dbReference type="PIRSF" id="PIRSF000126">
    <property type="entry name" value="11-beta-HSD1"/>
    <property type="match status" value="1"/>
</dbReference>
<dbReference type="KEGG" id="rsi:Runsl_2601"/>
<dbReference type="SUPFAM" id="SSF51735">
    <property type="entry name" value="NAD(P)-binding Rossmann-fold domains"/>
    <property type="match status" value="1"/>
</dbReference>
<reference evidence="4 5" key="2">
    <citation type="journal article" date="2012" name="Stand. Genomic Sci.">
        <title>Complete genome sequence of the aquatic bacterium Runella slithyformis type strain (LSU 4(T)).</title>
        <authorList>
            <person name="Copeland A."/>
            <person name="Zhang X."/>
            <person name="Misra M."/>
            <person name="Lapidus A."/>
            <person name="Nolan M."/>
            <person name="Lucas S."/>
            <person name="Deshpande S."/>
            <person name="Cheng J.F."/>
            <person name="Tapia R."/>
            <person name="Goodwin L.A."/>
            <person name="Pitluck S."/>
            <person name="Liolios K."/>
            <person name="Pagani I."/>
            <person name="Ivanova N."/>
            <person name="Mikhailova N."/>
            <person name="Pati A."/>
            <person name="Chen A."/>
            <person name="Palaniappan K."/>
            <person name="Land M."/>
            <person name="Hauser L."/>
            <person name="Pan C."/>
            <person name="Jeffries C.D."/>
            <person name="Detter J.C."/>
            <person name="Brambilla E.M."/>
            <person name="Rohde M."/>
            <person name="Djao O.D."/>
            <person name="Goker M."/>
            <person name="Sikorski J."/>
            <person name="Tindall B.J."/>
            <person name="Woyke T."/>
            <person name="Bristow J."/>
            <person name="Eisen J.A."/>
            <person name="Markowitz V."/>
            <person name="Hugenholtz P."/>
            <person name="Kyrpides N.C."/>
            <person name="Klenk H.P."/>
            <person name="Mavromatis K."/>
        </authorList>
    </citation>
    <scope>NUCLEOTIDE SEQUENCE [LARGE SCALE GENOMIC DNA]</scope>
    <source>
        <strain evidence="5">ATCC 29530 / DSM 19594 / LMG 11500 / NCIMB 11436 / LSU 4</strain>
    </source>
</reference>
<evidence type="ECO:0000313" key="5">
    <source>
        <dbReference type="Proteomes" id="UP000000493"/>
    </source>
</evidence>
<dbReference type="Gene3D" id="3.40.50.720">
    <property type="entry name" value="NAD(P)-binding Rossmann-like Domain"/>
    <property type="match status" value="1"/>
</dbReference>
<accession>A0A7U3ZKP3</accession>
<gene>
    <name evidence="4" type="ordered locus">Runsl_2601</name>
</gene>
<dbReference type="PRINTS" id="PR00080">
    <property type="entry name" value="SDRFAMILY"/>
</dbReference>
<proteinExistence type="inferred from homology"/>